<dbReference type="Proteomes" id="UP000036951">
    <property type="component" value="Unassembled WGS sequence"/>
</dbReference>
<organism evidence="1 2">
    <name type="scientific">Xylanibacter rarus</name>
    <dbReference type="NCBI Taxonomy" id="1676614"/>
    <lineage>
        <taxon>Bacteria</taxon>
        <taxon>Pseudomonadati</taxon>
        <taxon>Bacteroidota</taxon>
        <taxon>Bacteroidia</taxon>
        <taxon>Bacteroidales</taxon>
        <taxon>Prevotellaceae</taxon>
        <taxon>Xylanibacter</taxon>
    </lineage>
</organism>
<keyword evidence="2" id="KW-1185">Reference proteome</keyword>
<protein>
    <submittedName>
        <fullName evidence="1">Uncharacterized protein</fullName>
    </submittedName>
</protein>
<accession>A0A8E1UPR1</accession>
<evidence type="ECO:0000313" key="1">
    <source>
        <dbReference type="EMBL" id="KOO67895.1"/>
    </source>
</evidence>
<gene>
    <name evidence="1" type="ORF">ACU52_10845</name>
</gene>
<dbReference type="EMBL" id="LFQU01000022">
    <property type="protein sequence ID" value="KOO67895.1"/>
    <property type="molecule type" value="Genomic_DNA"/>
</dbReference>
<reference evidence="1 2" key="1">
    <citation type="submission" date="2015-06" db="EMBL/GenBank/DDBJ databases">
        <title>Prevotella sp. 109, sp. nov., a novel member of the family Prevotellaceae isolated from human faeces.</title>
        <authorList>
            <person name="Shkoporov A.N."/>
            <person name="Chaplin A.V."/>
            <person name="Kafarskaia L.I."/>
            <person name="Efimov B.A."/>
        </authorList>
    </citation>
    <scope>NUCLEOTIDE SEQUENCE [LARGE SCALE GENOMIC DNA]</scope>
    <source>
        <strain evidence="1 2">109</strain>
    </source>
</reference>
<dbReference type="AlphaFoldDB" id="A0A8E1UPR1"/>
<sequence>MLALAAIMITACSKSGLKDLTGVKMDTESAVEKAKSIAADNIKPDQWKIISVSWTEGMGRDELSNNVSIFTYEMVDKDGRVWNQSFMSDLGWKATELTDAGWEKWHKNLNAKDVPAIDMANLNPAEVMKDIEAAKALIPAEFEFKSMDSYTMNTYDDPKVSIKLNVVEKGKETVSNAGQTSTVFYELDFRKNAKGKMELVKP</sequence>
<comment type="caution">
    <text evidence="1">The sequence shown here is derived from an EMBL/GenBank/DDBJ whole genome shotgun (WGS) entry which is preliminary data.</text>
</comment>
<evidence type="ECO:0000313" key="2">
    <source>
        <dbReference type="Proteomes" id="UP000036951"/>
    </source>
</evidence>
<proteinExistence type="predicted"/>
<name>A0A8E1UPR1_9BACT</name>